<sequence length="192" mass="20631">MQNKKLLLAGVFIAAFFLNNVSAQSKKSSGIAAVKGNSYLNVGVGIGSYGLAGTGGFPFTASYEYGVAKNISAGVGLGYVKRKFATDDKYTYLIFEARGSYHFNELLQLANPKLDVYAGAGLVYRRYSYKYTVLFPGDEGQAAYTTDYKTSGGNVDAELHAGGRYLFNEHIGAYAEVGYGISPLQLGLTLVF</sequence>
<comment type="caution">
    <text evidence="2">The sequence shown here is derived from an EMBL/GenBank/DDBJ whole genome shotgun (WGS) entry which is preliminary data.</text>
</comment>
<organism evidence="2 3">
    <name type="scientific">Chitinophaga eiseniae</name>
    <dbReference type="NCBI Taxonomy" id="634771"/>
    <lineage>
        <taxon>Bacteria</taxon>
        <taxon>Pseudomonadati</taxon>
        <taxon>Bacteroidota</taxon>
        <taxon>Chitinophagia</taxon>
        <taxon>Chitinophagales</taxon>
        <taxon>Chitinophagaceae</taxon>
        <taxon>Chitinophaga</taxon>
    </lineage>
</organism>
<dbReference type="EMBL" id="JABAHZ010000010">
    <property type="protein sequence ID" value="NLR82502.1"/>
    <property type="molecule type" value="Genomic_DNA"/>
</dbReference>
<proteinExistence type="predicted"/>
<accession>A0A847SXU1</accession>
<evidence type="ECO:0000313" key="3">
    <source>
        <dbReference type="Proteomes" id="UP000552864"/>
    </source>
</evidence>
<feature type="chain" id="PRO_5032484154" description="Outer membrane protein beta-barrel domain-containing protein" evidence="1">
    <location>
        <begin position="24"/>
        <end position="192"/>
    </location>
</feature>
<evidence type="ECO:0000313" key="2">
    <source>
        <dbReference type="EMBL" id="NLR82502.1"/>
    </source>
</evidence>
<evidence type="ECO:0008006" key="4">
    <source>
        <dbReference type="Google" id="ProtNLM"/>
    </source>
</evidence>
<feature type="signal peptide" evidence="1">
    <location>
        <begin position="1"/>
        <end position="23"/>
    </location>
</feature>
<protein>
    <recommendedName>
        <fullName evidence="4">Outer membrane protein beta-barrel domain-containing protein</fullName>
    </recommendedName>
</protein>
<keyword evidence="1" id="KW-0732">Signal</keyword>
<name>A0A847SXU1_9BACT</name>
<dbReference type="SUPFAM" id="SSF56925">
    <property type="entry name" value="OMPA-like"/>
    <property type="match status" value="1"/>
</dbReference>
<dbReference type="Proteomes" id="UP000552864">
    <property type="component" value="Unassembled WGS sequence"/>
</dbReference>
<evidence type="ECO:0000256" key="1">
    <source>
        <dbReference type="SAM" id="SignalP"/>
    </source>
</evidence>
<gene>
    <name evidence="2" type="ORF">HGH91_28050</name>
</gene>
<reference evidence="2 3" key="1">
    <citation type="submission" date="2020-04" db="EMBL/GenBank/DDBJ databases">
        <authorList>
            <person name="Yin C."/>
        </authorList>
    </citation>
    <scope>NUCLEOTIDE SEQUENCE [LARGE SCALE GENOMIC DNA]</scope>
    <source>
        <strain evidence="2 3">Ak56</strain>
    </source>
</reference>
<keyword evidence="3" id="KW-1185">Reference proteome</keyword>
<dbReference type="InterPro" id="IPR011250">
    <property type="entry name" value="OMP/PagP_B-barrel"/>
</dbReference>
<dbReference type="RefSeq" id="WP_168742572.1">
    <property type="nucleotide sequence ID" value="NZ_JABAHZ010000010.1"/>
</dbReference>
<dbReference type="AlphaFoldDB" id="A0A847SXU1"/>